<reference evidence="6 7" key="1">
    <citation type="submission" date="2023-02" db="EMBL/GenBank/DDBJ databases">
        <title>Dictyobacter halimunensis sp. nov., a new member of the class Ktedonobacteria from forest soil in a geothermal area.</title>
        <authorList>
            <person name="Rachmania M.K."/>
            <person name="Ningsih F."/>
            <person name="Sakai Y."/>
            <person name="Yabe S."/>
            <person name="Yokota A."/>
            <person name="Sjamsuridzal W."/>
        </authorList>
    </citation>
    <scope>NUCLEOTIDE SEQUENCE [LARGE SCALE GENOMIC DNA]</scope>
    <source>
        <strain evidence="6 7">S3.2.2.5</strain>
    </source>
</reference>
<dbReference type="SUPFAM" id="SSF46894">
    <property type="entry name" value="C-terminal effector domain of the bipartite response regulators"/>
    <property type="match status" value="1"/>
</dbReference>
<feature type="domain" description="OmpR/PhoB-type" evidence="5">
    <location>
        <begin position="149"/>
        <end position="248"/>
    </location>
</feature>
<dbReference type="InterPro" id="IPR039420">
    <property type="entry name" value="WalR-like"/>
</dbReference>
<dbReference type="CDD" id="cd00383">
    <property type="entry name" value="trans_reg_C"/>
    <property type="match status" value="1"/>
</dbReference>
<dbReference type="Gene3D" id="3.40.50.2300">
    <property type="match status" value="1"/>
</dbReference>
<gene>
    <name evidence="6" type="ORF">KDH_38700</name>
</gene>
<keyword evidence="2" id="KW-0597">Phosphoprotein</keyword>
<dbReference type="EMBL" id="BSRI01000002">
    <property type="protein sequence ID" value="GLV57032.1"/>
    <property type="molecule type" value="Genomic_DNA"/>
</dbReference>
<dbReference type="PANTHER" id="PTHR48111:SF50">
    <property type="entry name" value="KDP OPERON TRANSCRIPTIONAL REGULATORY PROTEIN KDPE"/>
    <property type="match status" value="1"/>
</dbReference>
<evidence type="ECO:0000313" key="6">
    <source>
        <dbReference type="EMBL" id="GLV57032.1"/>
    </source>
</evidence>
<evidence type="ECO:0000259" key="4">
    <source>
        <dbReference type="PROSITE" id="PS50110"/>
    </source>
</evidence>
<feature type="DNA-binding region" description="OmpR/PhoB-type" evidence="3">
    <location>
        <begin position="149"/>
        <end position="248"/>
    </location>
</feature>
<feature type="modified residue" description="4-aspartylphosphate" evidence="2">
    <location>
        <position position="73"/>
    </location>
</feature>
<keyword evidence="7" id="KW-1185">Reference proteome</keyword>
<evidence type="ECO:0000259" key="5">
    <source>
        <dbReference type="PROSITE" id="PS51755"/>
    </source>
</evidence>
<dbReference type="RefSeq" id="WP_338252844.1">
    <property type="nucleotide sequence ID" value="NZ_BSRI01000002.1"/>
</dbReference>
<dbReference type="SUPFAM" id="SSF52172">
    <property type="entry name" value="CheY-like"/>
    <property type="match status" value="1"/>
</dbReference>
<dbReference type="PROSITE" id="PS51755">
    <property type="entry name" value="OMPR_PHOB"/>
    <property type="match status" value="1"/>
</dbReference>
<dbReference type="Pfam" id="PF00072">
    <property type="entry name" value="Response_reg"/>
    <property type="match status" value="1"/>
</dbReference>
<keyword evidence="1 3" id="KW-0238">DNA-binding</keyword>
<dbReference type="Pfam" id="PF00486">
    <property type="entry name" value="Trans_reg_C"/>
    <property type="match status" value="1"/>
</dbReference>
<evidence type="ECO:0000256" key="1">
    <source>
        <dbReference type="ARBA" id="ARBA00023125"/>
    </source>
</evidence>
<protein>
    <submittedName>
        <fullName evidence="6">DNA-binding response regulator</fullName>
    </submittedName>
</protein>
<dbReference type="InterPro" id="IPR011006">
    <property type="entry name" value="CheY-like_superfamily"/>
</dbReference>
<accession>A0ABQ6FX35</accession>
<dbReference type="InterPro" id="IPR001789">
    <property type="entry name" value="Sig_transdc_resp-reg_receiver"/>
</dbReference>
<name>A0ABQ6FX35_9CHLR</name>
<dbReference type="InterPro" id="IPR016032">
    <property type="entry name" value="Sig_transdc_resp-reg_C-effctor"/>
</dbReference>
<dbReference type="GO" id="GO:0003677">
    <property type="term" value="F:DNA binding"/>
    <property type="evidence" value="ECO:0007669"/>
    <property type="project" value="UniProtKB-KW"/>
</dbReference>
<evidence type="ECO:0000313" key="7">
    <source>
        <dbReference type="Proteomes" id="UP001344906"/>
    </source>
</evidence>
<feature type="domain" description="Response regulatory" evidence="4">
    <location>
        <begin position="24"/>
        <end position="137"/>
    </location>
</feature>
<evidence type="ECO:0000256" key="3">
    <source>
        <dbReference type="PROSITE-ProRule" id="PRU01091"/>
    </source>
</evidence>
<dbReference type="InterPro" id="IPR036388">
    <property type="entry name" value="WH-like_DNA-bd_sf"/>
</dbReference>
<comment type="caution">
    <text evidence="6">The sequence shown here is derived from an EMBL/GenBank/DDBJ whole genome shotgun (WGS) entry which is preliminary data.</text>
</comment>
<dbReference type="InterPro" id="IPR001867">
    <property type="entry name" value="OmpR/PhoB-type_DNA-bd"/>
</dbReference>
<dbReference type="SMART" id="SM00448">
    <property type="entry name" value="REC"/>
    <property type="match status" value="1"/>
</dbReference>
<dbReference type="SMART" id="SM00862">
    <property type="entry name" value="Trans_reg_C"/>
    <property type="match status" value="1"/>
</dbReference>
<dbReference type="Gene3D" id="1.10.10.10">
    <property type="entry name" value="Winged helix-like DNA-binding domain superfamily/Winged helix DNA-binding domain"/>
    <property type="match status" value="1"/>
</dbReference>
<sequence>MNSEFVYVMTDEGWQPQRWEETMKLLIIDSDRDLVEMLTSWLKTLGYEVYRAYTAERARVEWLEQRPDLVIMDTALKDVDMLALCRELRTKHDALILVVTDGKDVHDEVRCLESGADDYLRKPFFPSQLLARIRAVSRRSRGTLERRPSSLIHVGPICVDSLHNEVTVNGKVSRLTPTESKMLHLLAINANDVCTANQIVTHVWGYDGDGDACLIKAHIRHLRQKVEPDPSHPHFILTVPGVGYTLIRRSAEDENIRPLRVVSI</sequence>
<proteinExistence type="predicted"/>
<dbReference type="PANTHER" id="PTHR48111">
    <property type="entry name" value="REGULATOR OF RPOS"/>
    <property type="match status" value="1"/>
</dbReference>
<dbReference type="Proteomes" id="UP001344906">
    <property type="component" value="Unassembled WGS sequence"/>
</dbReference>
<evidence type="ECO:0000256" key="2">
    <source>
        <dbReference type="PROSITE-ProRule" id="PRU00169"/>
    </source>
</evidence>
<dbReference type="PROSITE" id="PS50110">
    <property type="entry name" value="RESPONSE_REGULATORY"/>
    <property type="match status" value="1"/>
</dbReference>
<organism evidence="6 7">
    <name type="scientific">Dictyobacter halimunensis</name>
    <dbReference type="NCBI Taxonomy" id="3026934"/>
    <lineage>
        <taxon>Bacteria</taxon>
        <taxon>Bacillati</taxon>
        <taxon>Chloroflexota</taxon>
        <taxon>Ktedonobacteria</taxon>
        <taxon>Ktedonobacterales</taxon>
        <taxon>Dictyobacteraceae</taxon>
        <taxon>Dictyobacter</taxon>
    </lineage>
</organism>